<dbReference type="Proteomes" id="UP001199106">
    <property type="component" value="Unassembled WGS sequence"/>
</dbReference>
<gene>
    <name evidence="2" type="ORF">G6011_04107</name>
</gene>
<dbReference type="InterPro" id="IPR011051">
    <property type="entry name" value="RmlC_Cupin_sf"/>
</dbReference>
<dbReference type="InterPro" id="IPR047121">
    <property type="entry name" value="YjiB-like"/>
</dbReference>
<accession>A0AAD4IGE9</accession>
<reference evidence="2" key="1">
    <citation type="submission" date="2021-07" db="EMBL/GenBank/DDBJ databases">
        <title>Genome Resource of American Ginseng Black Spot Pathogen Alternaria panax.</title>
        <authorList>
            <person name="Qiu C."/>
            <person name="Wang W."/>
            <person name="Liu Z."/>
        </authorList>
    </citation>
    <scope>NUCLEOTIDE SEQUENCE</scope>
    <source>
        <strain evidence="2">BNCC115425</strain>
    </source>
</reference>
<evidence type="ECO:0000313" key="3">
    <source>
        <dbReference type="Proteomes" id="UP001199106"/>
    </source>
</evidence>
<evidence type="ECO:0000256" key="1">
    <source>
        <dbReference type="SAM" id="MobiDB-lite"/>
    </source>
</evidence>
<comment type="caution">
    <text evidence="2">The sequence shown here is derived from an EMBL/GenBank/DDBJ whole genome shotgun (WGS) entry which is preliminary data.</text>
</comment>
<keyword evidence="3" id="KW-1185">Reference proteome</keyword>
<protein>
    <recommendedName>
        <fullName evidence="4">Cupin type-1 domain-containing protein</fullName>
    </recommendedName>
</protein>
<evidence type="ECO:0008006" key="4">
    <source>
        <dbReference type="Google" id="ProtNLM"/>
    </source>
</evidence>
<feature type="region of interest" description="Disordered" evidence="1">
    <location>
        <begin position="74"/>
        <end position="94"/>
    </location>
</feature>
<sequence length="217" mass="23832">MPIKVKSYKLSPTPLIPNSPYPLLHYPGLLHSLVSSPTFKPTQILDLYASNGWQTQWIAKYGLDIQSHYHSTTHEAMTAQGKQAPGDRGADGEEGGLDIEAALGDVFIIPAGVSHKTFLPRPHNEELGFYQPRDIEEGRAAEVDDEKERERRRFFEGVVVEKNFMMMGAYPYGGVWDFAVGGEHGGKEGVVWGVEVPGRDPVLGGSEEGLLGLWKGG</sequence>
<dbReference type="SUPFAM" id="SSF51182">
    <property type="entry name" value="RmlC-like cupins"/>
    <property type="match status" value="1"/>
</dbReference>
<organism evidence="2 3">
    <name type="scientific">Alternaria panax</name>
    <dbReference type="NCBI Taxonomy" id="48097"/>
    <lineage>
        <taxon>Eukaryota</taxon>
        <taxon>Fungi</taxon>
        <taxon>Dikarya</taxon>
        <taxon>Ascomycota</taxon>
        <taxon>Pezizomycotina</taxon>
        <taxon>Dothideomycetes</taxon>
        <taxon>Pleosporomycetidae</taxon>
        <taxon>Pleosporales</taxon>
        <taxon>Pleosporineae</taxon>
        <taxon>Pleosporaceae</taxon>
        <taxon>Alternaria</taxon>
        <taxon>Alternaria sect. Panax</taxon>
    </lineage>
</organism>
<dbReference type="PANTHER" id="PTHR36448:SF3">
    <property type="entry name" value="CUPIN TYPE-2 DOMAIN-CONTAINING PROTEIN"/>
    <property type="match status" value="1"/>
</dbReference>
<dbReference type="EMBL" id="JAANER010000002">
    <property type="protein sequence ID" value="KAG9194072.1"/>
    <property type="molecule type" value="Genomic_DNA"/>
</dbReference>
<name>A0AAD4IGE9_9PLEO</name>
<proteinExistence type="predicted"/>
<dbReference type="PANTHER" id="PTHR36448">
    <property type="entry name" value="BLR7373 PROTEIN"/>
    <property type="match status" value="1"/>
</dbReference>
<evidence type="ECO:0000313" key="2">
    <source>
        <dbReference type="EMBL" id="KAG9194072.1"/>
    </source>
</evidence>
<dbReference type="AlphaFoldDB" id="A0AAD4IGE9"/>